<comment type="caution">
    <text evidence="2">The sequence shown here is derived from an EMBL/GenBank/DDBJ whole genome shotgun (WGS) entry which is preliminary data.</text>
</comment>
<feature type="region of interest" description="Disordered" evidence="1">
    <location>
        <begin position="42"/>
        <end position="74"/>
    </location>
</feature>
<proteinExistence type="predicted"/>
<evidence type="ECO:0000313" key="3">
    <source>
        <dbReference type="Proteomes" id="UP001152320"/>
    </source>
</evidence>
<dbReference type="EMBL" id="JAIZAY010000007">
    <property type="protein sequence ID" value="KAJ8038392.1"/>
    <property type="molecule type" value="Genomic_DNA"/>
</dbReference>
<evidence type="ECO:0000313" key="2">
    <source>
        <dbReference type="EMBL" id="KAJ8038392.1"/>
    </source>
</evidence>
<feature type="compositionally biased region" description="Low complexity" evidence="1">
    <location>
        <begin position="44"/>
        <end position="54"/>
    </location>
</feature>
<feature type="compositionally biased region" description="Basic and acidic residues" evidence="1">
    <location>
        <begin position="60"/>
        <end position="74"/>
    </location>
</feature>
<sequence length="74" mass="8539">MYIIKYDTIRLMTYFLLKNCCFSSNFESETHAAGYSQLSILATSSDPSSSPRSSMRGMMARHDEFHRDVMKDTE</sequence>
<organism evidence="2 3">
    <name type="scientific">Holothuria leucospilota</name>
    <name type="common">Black long sea cucumber</name>
    <name type="synonym">Mertensiothuria leucospilota</name>
    <dbReference type="NCBI Taxonomy" id="206669"/>
    <lineage>
        <taxon>Eukaryota</taxon>
        <taxon>Metazoa</taxon>
        <taxon>Echinodermata</taxon>
        <taxon>Eleutherozoa</taxon>
        <taxon>Echinozoa</taxon>
        <taxon>Holothuroidea</taxon>
        <taxon>Aspidochirotacea</taxon>
        <taxon>Aspidochirotida</taxon>
        <taxon>Holothuriidae</taxon>
        <taxon>Holothuria</taxon>
    </lineage>
</organism>
<name>A0A9Q1C4T8_HOLLE</name>
<evidence type="ECO:0000256" key="1">
    <source>
        <dbReference type="SAM" id="MobiDB-lite"/>
    </source>
</evidence>
<dbReference type="Proteomes" id="UP001152320">
    <property type="component" value="Chromosome 7"/>
</dbReference>
<accession>A0A9Q1C4T8</accession>
<gene>
    <name evidence="2" type="ORF">HOLleu_15812</name>
</gene>
<dbReference type="AlphaFoldDB" id="A0A9Q1C4T8"/>
<protein>
    <submittedName>
        <fullName evidence="2">Uncharacterized protein</fullName>
    </submittedName>
</protein>
<reference evidence="2" key="1">
    <citation type="submission" date="2021-10" db="EMBL/GenBank/DDBJ databases">
        <title>Tropical sea cucumber genome reveals ecological adaptation and Cuvierian tubules defense mechanism.</title>
        <authorList>
            <person name="Chen T."/>
        </authorList>
    </citation>
    <scope>NUCLEOTIDE SEQUENCE</scope>
    <source>
        <strain evidence="2">Nanhai2018</strain>
        <tissue evidence="2">Muscle</tissue>
    </source>
</reference>
<keyword evidence="3" id="KW-1185">Reference proteome</keyword>